<comment type="caution">
    <text evidence="2">The sequence shown here is derived from an EMBL/GenBank/DDBJ whole genome shotgun (WGS) entry which is preliminary data.</text>
</comment>
<feature type="non-terminal residue" evidence="2">
    <location>
        <position position="1"/>
    </location>
</feature>
<organism evidence="2 3">
    <name type="scientific">Mytilus galloprovincialis</name>
    <name type="common">Mediterranean mussel</name>
    <dbReference type="NCBI Taxonomy" id="29158"/>
    <lineage>
        <taxon>Eukaryota</taxon>
        <taxon>Metazoa</taxon>
        <taxon>Spiralia</taxon>
        <taxon>Lophotrochozoa</taxon>
        <taxon>Mollusca</taxon>
        <taxon>Bivalvia</taxon>
        <taxon>Autobranchia</taxon>
        <taxon>Pteriomorphia</taxon>
        <taxon>Mytilida</taxon>
        <taxon>Mytiloidea</taxon>
        <taxon>Mytilidae</taxon>
        <taxon>Mytilinae</taxon>
        <taxon>Mytilus</taxon>
    </lineage>
</organism>
<gene>
    <name evidence="2" type="ORF">AM593_10709</name>
</gene>
<sequence length="179" mass="20270">MCGTDHFVISEDSVTEGSVVLKCTDSQKVCQVYEVKYNPSTLISKDCKCTITGLKPSTDYEFKVLHIDSDRNLWPCKETPISITTLKSAAEDIEEKSHEINQRRKLVWEHPSESIYSGKFGKIVKKEYGKSRNDDNTEEKTILIYGPDESHTNAVIDGIMNFIFGVSAEDDYRFSLAVE</sequence>
<dbReference type="EMBL" id="KV582030">
    <property type="protein sequence ID" value="OPL33654.1"/>
    <property type="molecule type" value="Genomic_DNA"/>
</dbReference>
<protein>
    <recommendedName>
        <fullName evidence="1">Fibronectin type-III domain-containing protein</fullName>
    </recommendedName>
</protein>
<keyword evidence="3" id="KW-1185">Reference proteome</keyword>
<dbReference type="InterPro" id="IPR013783">
    <property type="entry name" value="Ig-like_fold"/>
</dbReference>
<dbReference type="SUPFAM" id="SSF49265">
    <property type="entry name" value="Fibronectin type III"/>
    <property type="match status" value="1"/>
</dbReference>
<dbReference type="SMR" id="A0A3L5TVX9"/>
<evidence type="ECO:0000259" key="1">
    <source>
        <dbReference type="Pfam" id="PF00041"/>
    </source>
</evidence>
<evidence type="ECO:0000313" key="2">
    <source>
        <dbReference type="EMBL" id="OPL33654.1"/>
    </source>
</evidence>
<dbReference type="InterPro" id="IPR003961">
    <property type="entry name" value="FN3_dom"/>
</dbReference>
<feature type="domain" description="Fibronectin type-III" evidence="1">
    <location>
        <begin position="14"/>
        <end position="65"/>
    </location>
</feature>
<name>A0A3L5TVX9_MYTGA</name>
<dbReference type="Proteomes" id="UP000266721">
    <property type="component" value="Unassembled WGS sequence"/>
</dbReference>
<proteinExistence type="predicted"/>
<dbReference type="Gene3D" id="2.60.40.10">
    <property type="entry name" value="Immunoglobulins"/>
    <property type="match status" value="1"/>
</dbReference>
<evidence type="ECO:0000313" key="3">
    <source>
        <dbReference type="Proteomes" id="UP000266721"/>
    </source>
</evidence>
<dbReference type="Pfam" id="PF00041">
    <property type="entry name" value="fn3"/>
    <property type="match status" value="1"/>
</dbReference>
<reference evidence="2 3" key="1">
    <citation type="journal article" date="2016" name="PLoS ONE">
        <title>A First Insight into the Genome of the Filter-Feeder Mussel Mytilus galloprovincialis.</title>
        <authorList>
            <person name="Murgarella M."/>
            <person name="Puiu D."/>
            <person name="Novoa B."/>
            <person name="Figueras A."/>
            <person name="Posada D."/>
            <person name="Canchaya C."/>
        </authorList>
    </citation>
    <scope>NUCLEOTIDE SEQUENCE [LARGE SCALE GENOMIC DNA]</scope>
    <source>
        <tissue evidence="2">Muscle</tissue>
    </source>
</reference>
<accession>A0A3L5TVX9</accession>
<dbReference type="CDD" id="cd00063">
    <property type="entry name" value="FN3"/>
    <property type="match status" value="1"/>
</dbReference>
<dbReference type="AlphaFoldDB" id="A0A3L5TVX9"/>
<dbReference type="InterPro" id="IPR036116">
    <property type="entry name" value="FN3_sf"/>
</dbReference>